<dbReference type="AlphaFoldDB" id="A0A378KJ83"/>
<organism evidence="1 2">
    <name type="scientific">Legionella feeleii</name>
    <dbReference type="NCBI Taxonomy" id="453"/>
    <lineage>
        <taxon>Bacteria</taxon>
        <taxon>Pseudomonadati</taxon>
        <taxon>Pseudomonadota</taxon>
        <taxon>Gammaproteobacteria</taxon>
        <taxon>Legionellales</taxon>
        <taxon>Legionellaceae</taxon>
        <taxon>Legionella</taxon>
    </lineage>
</organism>
<name>A0A378KJ83_9GAMM</name>
<dbReference type="EMBL" id="UGNY01000002">
    <property type="protein sequence ID" value="STX88277.1"/>
    <property type="molecule type" value="Genomic_DNA"/>
</dbReference>
<evidence type="ECO:0000313" key="2">
    <source>
        <dbReference type="Proteomes" id="UP000254033"/>
    </source>
</evidence>
<protein>
    <recommendedName>
        <fullName evidence="3">Transposase</fullName>
    </recommendedName>
</protein>
<accession>A0A378KJ83</accession>
<evidence type="ECO:0008006" key="3">
    <source>
        <dbReference type="Google" id="ProtNLM"/>
    </source>
</evidence>
<evidence type="ECO:0000313" key="1">
    <source>
        <dbReference type="EMBL" id="STX88277.1"/>
    </source>
</evidence>
<reference evidence="1 2" key="1">
    <citation type="submission" date="2018-06" db="EMBL/GenBank/DDBJ databases">
        <authorList>
            <consortium name="Pathogen Informatics"/>
            <person name="Doyle S."/>
        </authorList>
    </citation>
    <scope>NUCLEOTIDE SEQUENCE [LARGE SCALE GENOMIC DNA]</scope>
    <source>
        <strain evidence="1 2">NCTC11978</strain>
    </source>
</reference>
<dbReference type="Proteomes" id="UP000254033">
    <property type="component" value="Unassembled WGS sequence"/>
</dbReference>
<sequence length="32" mass="3612">MSKELKTLGIDLAKNIFQLHGVNSQGLFMTNY</sequence>
<proteinExistence type="predicted"/>
<gene>
    <name evidence="1" type="ORF">NCTC11978_03294</name>
</gene>